<dbReference type="PANTHER" id="PTHR24559">
    <property type="entry name" value="TRANSPOSON TY3-I GAG-POL POLYPROTEIN"/>
    <property type="match status" value="1"/>
</dbReference>
<proteinExistence type="predicted"/>
<dbReference type="SUPFAM" id="SSF53098">
    <property type="entry name" value="Ribonuclease H-like"/>
    <property type="match status" value="1"/>
</dbReference>
<feature type="compositionally biased region" description="Acidic residues" evidence="3">
    <location>
        <begin position="872"/>
        <end position="883"/>
    </location>
</feature>
<comment type="cofactor">
    <cofactor evidence="1">
        <name>a divalent metal cation</name>
        <dbReference type="ChEBI" id="CHEBI:60240"/>
    </cofactor>
</comment>
<feature type="domain" description="Reverse transcriptase" evidence="4">
    <location>
        <begin position="1"/>
        <end position="221"/>
    </location>
</feature>
<dbReference type="Gene3D" id="3.10.10.10">
    <property type="entry name" value="HIV Type 1 Reverse Transcriptase, subunit A, domain 1"/>
    <property type="match status" value="1"/>
</dbReference>
<name>A0A388JTK9_CHABU</name>
<dbReference type="Pfam" id="PF00078">
    <property type="entry name" value="RVT_1"/>
    <property type="match status" value="1"/>
</dbReference>
<dbReference type="GO" id="GO:0046872">
    <property type="term" value="F:metal ion binding"/>
    <property type="evidence" value="ECO:0007669"/>
    <property type="project" value="UniProtKB-KW"/>
</dbReference>
<dbReference type="SUPFAM" id="SSF56672">
    <property type="entry name" value="DNA/RNA polymerases"/>
    <property type="match status" value="1"/>
</dbReference>
<evidence type="ECO:0000313" key="6">
    <source>
        <dbReference type="Proteomes" id="UP000265515"/>
    </source>
</evidence>
<dbReference type="CDD" id="cd01647">
    <property type="entry name" value="RT_LTR"/>
    <property type="match status" value="1"/>
</dbReference>
<dbReference type="PROSITE" id="PS50878">
    <property type="entry name" value="RT_POL"/>
    <property type="match status" value="1"/>
</dbReference>
<dbReference type="PANTHER" id="PTHR24559:SF444">
    <property type="entry name" value="REVERSE TRANSCRIPTASE DOMAIN-CONTAINING PROTEIN"/>
    <property type="match status" value="1"/>
</dbReference>
<accession>A0A388JTK9</accession>
<dbReference type="InterPro" id="IPR043128">
    <property type="entry name" value="Rev_trsase/Diguanyl_cyclase"/>
</dbReference>
<evidence type="ECO:0000256" key="1">
    <source>
        <dbReference type="ARBA" id="ARBA00001968"/>
    </source>
</evidence>
<feature type="compositionally biased region" description="Gly residues" evidence="3">
    <location>
        <begin position="1415"/>
        <end position="1448"/>
    </location>
</feature>
<organism evidence="5 6">
    <name type="scientific">Chara braunii</name>
    <name type="common">Braun's stonewort</name>
    <dbReference type="NCBI Taxonomy" id="69332"/>
    <lineage>
        <taxon>Eukaryota</taxon>
        <taxon>Viridiplantae</taxon>
        <taxon>Streptophyta</taxon>
        <taxon>Charophyceae</taxon>
        <taxon>Charales</taxon>
        <taxon>Characeae</taxon>
        <taxon>Chara</taxon>
    </lineage>
</organism>
<feature type="compositionally biased region" description="Basic and acidic residues" evidence="3">
    <location>
        <begin position="837"/>
        <end position="866"/>
    </location>
</feature>
<dbReference type="Gramene" id="GBG61042">
    <property type="protein sequence ID" value="GBG61042"/>
    <property type="gene ID" value="CBR_g18637"/>
</dbReference>
<dbReference type="InterPro" id="IPR000477">
    <property type="entry name" value="RT_dom"/>
</dbReference>
<dbReference type="EMBL" id="BFEA01000016">
    <property type="protein sequence ID" value="GBG61042.1"/>
    <property type="molecule type" value="Genomic_DNA"/>
</dbReference>
<evidence type="ECO:0000259" key="4">
    <source>
        <dbReference type="PROSITE" id="PS50878"/>
    </source>
</evidence>
<dbReference type="Proteomes" id="UP000265515">
    <property type="component" value="Unassembled WGS sequence"/>
</dbReference>
<comment type="caution">
    <text evidence="5">The sequence shown here is derived from an EMBL/GenBank/DDBJ whole genome shotgun (WGS) entry which is preliminary data.</text>
</comment>
<feature type="compositionally biased region" description="Acidic residues" evidence="3">
    <location>
        <begin position="711"/>
        <end position="720"/>
    </location>
</feature>
<sequence>MHDVEHSIQLVPDYRVHHQAPYRLSIPEAAELKHQLEELLRLGFIKPNKSSWGAPVLFARKADETPRLCIDYQGLNHYMVKNNYPMPRSNELFNHLVGNRFFAKIDLRSGYHQICVATADQPKTAFRSHFGHYEFTVMPFCLTNAPATFQRAMNDIFRVRDILEQYVLVYLDDILIYSRTLEEHLRHLYDVLDRLRRHDFYAKLSKCRFAQHKVDFLGHYVSDQGLDMDDVKTTAIAESGTTRGATAADRGKGKGRSTSSTPASTVTFKDPTPATDPSLFVPQDETRQVKLQKEKTAWKYAEQGQEVGPNARGEYWVKCRLCSQIWRGTSTRAIEHYLKPQKPCPLRTGEIVNELVTGGGKVHSGDKNTRYLLKNYRQLHGIPEGGGRCNGDSRGVRFGSVYQMLERIRDRRAMLKDMVDGRNAGKWKAIRWSTAKLKARADLVYFTLRNDIWWMELHKVTEVMEPVYNLLRRMDKDGTSPTNLVEYDDLIERKFAHIVLTAGERASIMDRVKDRIKMMRQPVHALAFLLDPYRREPRWLHDQDNALMQNAMRFLSRQIGGAWKGPEHVEIWGDLAEFHSKPTRNGPKRKNTKMWDPTTKADVERKTPSEWWAAHGGDVPELQKIAIKVMGMWSTASPAERNWASMDFVRSKRRNSLAPESLEKLVYIHWNMQLLRLPETKDGGYVDLWSSFVEPIPEPAEDDGSLLKGPEDEDEAEKTEEELVRERRLVKTPKGRIPKNLQDVEEEHTDDIPSTTYVGRRRTGRQRREEPRPTATLATAGGTGQYDPQLDVNFAQPVTDLEMLLQTGVDEDEEDANRAKAMVDRDSDLVRKRMMEEEARHAAVPNRREIERGQKNALEHQQHMDRALGVVEEVEEEEEEEQQQPEKGEEMERQEEGDNVMQREEGEDMEQQEEGEDVMQREEGEDMEQQEEGEDVVQLHEEEEMEQQEAIEDVVQPHEEEEMEQQEEGEGMVQQEVQHDVLGKAHEDKPQSTATAVYTRRPRPADSPESVIALLALPLLNVAILMMMLVGKRIWSQDYNVRLDKPEDDVAPVEKTSSTRSHRVETHRVEFETVWNNFLEKSAKDVDQHVQTYIRALDGHVTKTFTPEVTEKIVKGAGGGGGDGDDDGDDDKKGKRDGDSKGKLPQETGQVSKIKLKLPWTYNGKKEESVLHWAATIETYVYGQRIPYWDRVLMATSCMGGDAMSFAISLQKEAGCSLMVEFSQQTRIEDFLRAIRERFEDKNLARRTEMLILNLPDRKWKSTSALKATMDELLQCPDHGLTPAQILNSFARALPDSLRTQLYPRVKEEGITYEKFGKIAIDHAGFLAEANYCHYWKDLQAGKKWQNRTISGSIPGKDSLLITFEEGGAETISWDQVDYGIDERSGPVAQEGSYTTVVARGGGRQGRGRGRGRGRGCGGRGFGTQRGGGEGSHYVGGRGNGPSQGGRGSYSTWGRGRGTWWASGETYESDTSSFDIGRATGLLAIHDVTSALLKVYPATIKWPTGRRRVQIMRAFREKGFPNCYGAINYTHIHIDKPADAASDNYYDHKQKFSVQAQVVVDLDLRILNVHVGYPGSVHDVRVLHNSHLWRRAESGELFDAPPKNLLHPVVMLGYLLGDNG</sequence>
<feature type="region of interest" description="Disordered" evidence="3">
    <location>
        <begin position="984"/>
        <end position="1005"/>
    </location>
</feature>
<dbReference type="InterPro" id="IPR053134">
    <property type="entry name" value="RNA-dir_DNA_polymerase"/>
</dbReference>
<dbReference type="Pfam" id="PF13359">
    <property type="entry name" value="DDE_Tnp_4"/>
    <property type="match status" value="1"/>
</dbReference>
<evidence type="ECO:0000256" key="2">
    <source>
        <dbReference type="ARBA" id="ARBA00022723"/>
    </source>
</evidence>
<feature type="compositionally biased region" description="Acidic residues" evidence="3">
    <location>
        <begin position="905"/>
        <end position="935"/>
    </location>
</feature>
<feature type="region of interest" description="Disordered" evidence="3">
    <location>
        <begin position="1399"/>
        <end position="1450"/>
    </location>
</feature>
<keyword evidence="2" id="KW-0479">Metal-binding</keyword>
<feature type="region of interest" description="Disordered" evidence="3">
    <location>
        <begin position="696"/>
        <end position="723"/>
    </location>
</feature>
<dbReference type="OrthoDB" id="2668416at2759"/>
<dbReference type="Gene3D" id="3.30.70.270">
    <property type="match status" value="1"/>
</dbReference>
<feature type="compositionally biased region" description="Polar residues" evidence="3">
    <location>
        <begin position="256"/>
        <end position="267"/>
    </location>
</feature>
<protein>
    <recommendedName>
        <fullName evidence="4">Reverse transcriptase domain-containing protein</fullName>
    </recommendedName>
</protein>
<dbReference type="InterPro" id="IPR008906">
    <property type="entry name" value="HATC_C_dom"/>
</dbReference>
<feature type="region of interest" description="Disordered" evidence="3">
    <location>
        <begin position="582"/>
        <end position="601"/>
    </location>
</feature>
<feature type="region of interest" description="Disordered" evidence="3">
    <location>
        <begin position="240"/>
        <end position="277"/>
    </location>
</feature>
<dbReference type="Pfam" id="PF05699">
    <property type="entry name" value="Dimer_Tnp_hAT"/>
    <property type="match status" value="1"/>
</dbReference>
<feature type="region of interest" description="Disordered" evidence="3">
    <location>
        <begin position="746"/>
        <end position="788"/>
    </location>
</feature>
<gene>
    <name evidence="5" type="ORF">CBR_g18637</name>
</gene>
<dbReference type="InterPro" id="IPR012337">
    <property type="entry name" value="RNaseH-like_sf"/>
</dbReference>
<evidence type="ECO:0000313" key="5">
    <source>
        <dbReference type="EMBL" id="GBG61042.1"/>
    </source>
</evidence>
<reference evidence="5 6" key="1">
    <citation type="journal article" date="2018" name="Cell">
        <title>The Chara Genome: Secondary Complexity and Implications for Plant Terrestrialization.</title>
        <authorList>
            <person name="Nishiyama T."/>
            <person name="Sakayama H."/>
            <person name="Vries J.D."/>
            <person name="Buschmann H."/>
            <person name="Saint-Marcoux D."/>
            <person name="Ullrich K.K."/>
            <person name="Haas F.B."/>
            <person name="Vanderstraeten L."/>
            <person name="Becker D."/>
            <person name="Lang D."/>
            <person name="Vosolsobe S."/>
            <person name="Rombauts S."/>
            <person name="Wilhelmsson P.K.I."/>
            <person name="Janitza P."/>
            <person name="Kern R."/>
            <person name="Heyl A."/>
            <person name="Rumpler F."/>
            <person name="Villalobos L.I.A.C."/>
            <person name="Clay J.M."/>
            <person name="Skokan R."/>
            <person name="Toyoda A."/>
            <person name="Suzuki Y."/>
            <person name="Kagoshima H."/>
            <person name="Schijlen E."/>
            <person name="Tajeshwar N."/>
            <person name="Catarino B."/>
            <person name="Hetherington A.J."/>
            <person name="Saltykova A."/>
            <person name="Bonnot C."/>
            <person name="Breuninger H."/>
            <person name="Symeonidi A."/>
            <person name="Radhakrishnan G.V."/>
            <person name="Van Nieuwerburgh F."/>
            <person name="Deforce D."/>
            <person name="Chang C."/>
            <person name="Karol K.G."/>
            <person name="Hedrich R."/>
            <person name="Ulvskov P."/>
            <person name="Glockner G."/>
            <person name="Delwiche C.F."/>
            <person name="Petrasek J."/>
            <person name="Van de Peer Y."/>
            <person name="Friml J."/>
            <person name="Beilby M."/>
            <person name="Dolan L."/>
            <person name="Kohara Y."/>
            <person name="Sugano S."/>
            <person name="Fujiyama A."/>
            <person name="Delaux P.-M."/>
            <person name="Quint M."/>
            <person name="TheiBen G."/>
            <person name="Hagemann M."/>
            <person name="Harholt J."/>
            <person name="Dunand C."/>
            <person name="Zachgo S."/>
            <person name="Langdale J."/>
            <person name="Maumus F."/>
            <person name="Straeten D.V.D."/>
            <person name="Gould S.B."/>
            <person name="Rensing S.A."/>
        </authorList>
    </citation>
    <scope>NUCLEOTIDE SEQUENCE [LARGE SCALE GENOMIC DNA]</scope>
    <source>
        <strain evidence="5 6">S276</strain>
    </source>
</reference>
<dbReference type="GO" id="GO:0046983">
    <property type="term" value="F:protein dimerization activity"/>
    <property type="evidence" value="ECO:0007669"/>
    <property type="project" value="InterPro"/>
</dbReference>
<dbReference type="InterPro" id="IPR027806">
    <property type="entry name" value="HARBI1_dom"/>
</dbReference>
<feature type="compositionally biased region" description="Basic and acidic residues" evidence="3">
    <location>
        <begin position="1130"/>
        <end position="1144"/>
    </location>
</feature>
<feature type="region of interest" description="Disordered" evidence="3">
    <location>
        <begin position="837"/>
        <end position="935"/>
    </location>
</feature>
<feature type="compositionally biased region" description="Basic and acidic residues" evidence="3">
    <location>
        <begin position="884"/>
        <end position="904"/>
    </location>
</feature>
<evidence type="ECO:0000256" key="3">
    <source>
        <dbReference type="SAM" id="MobiDB-lite"/>
    </source>
</evidence>
<keyword evidence="6" id="KW-1185">Reference proteome</keyword>
<feature type="region of interest" description="Disordered" evidence="3">
    <location>
        <begin position="1113"/>
        <end position="1148"/>
    </location>
</feature>
<dbReference type="InterPro" id="IPR043502">
    <property type="entry name" value="DNA/RNA_pol_sf"/>
</dbReference>